<proteinExistence type="predicted"/>
<comment type="caution">
    <text evidence="2">The sequence shown here is derived from an EMBL/GenBank/DDBJ whole genome shotgun (WGS) entry which is preliminary data.</text>
</comment>
<sequence length="156" mass="17688">MKTMSLVWLFFALFLAGCSTNPAHGDRSHARKETCKPTSEAEIHEEFVRWNTALRGGVAELIVAIYAPRSILLPTRTYPVRITQQEKIGYFTELMRAHPSAEIDLEFIEIGCNSAVNSGLYTFNLDGQYVKARYSFSYRWAGTQWLITSHHSSVVP</sequence>
<evidence type="ECO:0008006" key="4">
    <source>
        <dbReference type="Google" id="ProtNLM"/>
    </source>
</evidence>
<evidence type="ECO:0000313" key="3">
    <source>
        <dbReference type="Proteomes" id="UP000295293"/>
    </source>
</evidence>
<accession>A0A4R6YL62</accession>
<organism evidence="2 3">
    <name type="scientific">Tahibacter aquaticus</name>
    <dbReference type="NCBI Taxonomy" id="520092"/>
    <lineage>
        <taxon>Bacteria</taxon>
        <taxon>Pseudomonadati</taxon>
        <taxon>Pseudomonadota</taxon>
        <taxon>Gammaproteobacteria</taxon>
        <taxon>Lysobacterales</taxon>
        <taxon>Rhodanobacteraceae</taxon>
        <taxon>Tahibacter</taxon>
    </lineage>
</organism>
<evidence type="ECO:0000313" key="2">
    <source>
        <dbReference type="EMBL" id="TDR37849.1"/>
    </source>
</evidence>
<dbReference type="AlphaFoldDB" id="A0A4R6YL62"/>
<dbReference type="InterPro" id="IPR032710">
    <property type="entry name" value="NTF2-like_dom_sf"/>
</dbReference>
<reference evidence="2 3" key="1">
    <citation type="submission" date="2019-03" db="EMBL/GenBank/DDBJ databases">
        <title>Genomic Encyclopedia of Type Strains, Phase IV (KMG-IV): sequencing the most valuable type-strain genomes for metagenomic binning, comparative biology and taxonomic classification.</title>
        <authorList>
            <person name="Goeker M."/>
        </authorList>
    </citation>
    <scope>NUCLEOTIDE SEQUENCE [LARGE SCALE GENOMIC DNA]</scope>
    <source>
        <strain evidence="2 3">DSM 21667</strain>
    </source>
</reference>
<keyword evidence="3" id="KW-1185">Reference proteome</keyword>
<dbReference type="Proteomes" id="UP000295293">
    <property type="component" value="Unassembled WGS sequence"/>
</dbReference>
<feature type="chain" id="PRO_5020982126" description="Calcium/calmodulin-dependent protein kinase II association-domain domain-containing protein" evidence="1">
    <location>
        <begin position="26"/>
        <end position="156"/>
    </location>
</feature>
<dbReference type="Gene3D" id="3.10.450.50">
    <property type="match status" value="1"/>
</dbReference>
<dbReference type="OrthoDB" id="953853at2"/>
<name>A0A4R6YL62_9GAMM</name>
<evidence type="ECO:0000256" key="1">
    <source>
        <dbReference type="SAM" id="SignalP"/>
    </source>
</evidence>
<dbReference type="SUPFAM" id="SSF54427">
    <property type="entry name" value="NTF2-like"/>
    <property type="match status" value="1"/>
</dbReference>
<feature type="signal peptide" evidence="1">
    <location>
        <begin position="1"/>
        <end position="25"/>
    </location>
</feature>
<dbReference type="EMBL" id="SNZH01000023">
    <property type="protein sequence ID" value="TDR37849.1"/>
    <property type="molecule type" value="Genomic_DNA"/>
</dbReference>
<keyword evidence="1" id="KW-0732">Signal</keyword>
<gene>
    <name evidence="2" type="ORF">DFR29_12323</name>
</gene>
<protein>
    <recommendedName>
        <fullName evidence="4">Calcium/calmodulin-dependent protein kinase II association-domain domain-containing protein</fullName>
    </recommendedName>
</protein>
<dbReference type="PROSITE" id="PS51257">
    <property type="entry name" value="PROKAR_LIPOPROTEIN"/>
    <property type="match status" value="1"/>
</dbReference>
<dbReference type="RefSeq" id="WP_133821632.1">
    <property type="nucleotide sequence ID" value="NZ_SNZH01000023.1"/>
</dbReference>